<keyword evidence="3" id="KW-0067">ATP-binding</keyword>
<feature type="domain" description="BPL/LPL catalytic" evidence="8">
    <location>
        <begin position="77"/>
        <end position="256"/>
    </location>
</feature>
<dbReference type="Pfam" id="PF02237">
    <property type="entry name" value="BPL_C"/>
    <property type="match status" value="1"/>
</dbReference>
<evidence type="ECO:0000256" key="7">
    <source>
        <dbReference type="SAM" id="MobiDB-lite"/>
    </source>
</evidence>
<dbReference type="PANTHER" id="PTHR12835:SF5">
    <property type="entry name" value="BIOTIN--PROTEIN LIGASE"/>
    <property type="match status" value="1"/>
</dbReference>
<dbReference type="PANTHER" id="PTHR12835">
    <property type="entry name" value="BIOTIN PROTEIN LIGASE"/>
    <property type="match status" value="1"/>
</dbReference>
<evidence type="ECO:0000256" key="4">
    <source>
        <dbReference type="ARBA" id="ARBA00023267"/>
    </source>
</evidence>
<evidence type="ECO:0000256" key="6">
    <source>
        <dbReference type="ARBA" id="ARBA00047846"/>
    </source>
</evidence>
<dbReference type="CDD" id="cd16442">
    <property type="entry name" value="BPL"/>
    <property type="match status" value="1"/>
</dbReference>
<dbReference type="GO" id="GO:0005737">
    <property type="term" value="C:cytoplasm"/>
    <property type="evidence" value="ECO:0007669"/>
    <property type="project" value="TreeGrafter"/>
</dbReference>
<dbReference type="PATRIC" id="fig|1121015.4.peg.2170"/>
<dbReference type="EC" id="6.3.4.15" evidence="5"/>
<dbReference type="InterPro" id="IPR004408">
    <property type="entry name" value="Biotin_CoA_COase_ligase"/>
</dbReference>
<dbReference type="Gene3D" id="2.30.30.100">
    <property type="match status" value="1"/>
</dbReference>
<dbReference type="Pfam" id="PF03099">
    <property type="entry name" value="BPL_LplA_LipB"/>
    <property type="match status" value="1"/>
</dbReference>
<evidence type="ECO:0000256" key="1">
    <source>
        <dbReference type="ARBA" id="ARBA00022598"/>
    </source>
</evidence>
<organism evidence="9 10">
    <name type="scientific">Arenimonas oryziterrae DSM 21050 = YC6267</name>
    <dbReference type="NCBI Taxonomy" id="1121015"/>
    <lineage>
        <taxon>Bacteria</taxon>
        <taxon>Pseudomonadati</taxon>
        <taxon>Pseudomonadota</taxon>
        <taxon>Gammaproteobacteria</taxon>
        <taxon>Lysobacterales</taxon>
        <taxon>Lysobacteraceae</taxon>
        <taxon>Arenimonas</taxon>
    </lineage>
</organism>
<dbReference type="GO" id="GO:0005524">
    <property type="term" value="F:ATP binding"/>
    <property type="evidence" value="ECO:0007669"/>
    <property type="project" value="UniProtKB-KW"/>
</dbReference>
<keyword evidence="1" id="KW-0436">Ligase</keyword>
<dbReference type="Gene3D" id="3.30.930.10">
    <property type="entry name" value="Bira Bifunctional Protein, Domain 2"/>
    <property type="match status" value="1"/>
</dbReference>
<keyword evidence="10" id="KW-1185">Reference proteome</keyword>
<dbReference type="RefSeq" id="WP_022970340.1">
    <property type="nucleotide sequence ID" value="NZ_ATVD01000006.1"/>
</dbReference>
<evidence type="ECO:0000313" key="10">
    <source>
        <dbReference type="Proteomes" id="UP000029385"/>
    </source>
</evidence>
<reference evidence="9 10" key="1">
    <citation type="submission" date="2013-09" db="EMBL/GenBank/DDBJ databases">
        <title>Genome sequencing of Arenimonas oryziterrae.</title>
        <authorList>
            <person name="Chen F."/>
            <person name="Wang G."/>
        </authorList>
    </citation>
    <scope>NUCLEOTIDE SEQUENCE [LARGE SCALE GENOMIC DNA]</scope>
    <source>
        <strain evidence="9 10">YC6267</strain>
    </source>
</reference>
<dbReference type="AlphaFoldDB" id="A0A091AR39"/>
<evidence type="ECO:0000256" key="5">
    <source>
        <dbReference type="ARBA" id="ARBA00024227"/>
    </source>
</evidence>
<dbReference type="InterPro" id="IPR003142">
    <property type="entry name" value="BPL_C"/>
</dbReference>
<keyword evidence="2" id="KW-0547">Nucleotide-binding</keyword>
<feature type="compositionally biased region" description="Basic and acidic residues" evidence="7">
    <location>
        <begin position="327"/>
        <end position="336"/>
    </location>
</feature>
<dbReference type="InterPro" id="IPR008988">
    <property type="entry name" value="Transcriptional_repressor_C"/>
</dbReference>
<comment type="caution">
    <text evidence="9">The sequence shown here is derived from an EMBL/GenBank/DDBJ whole genome shotgun (WGS) entry which is preliminary data.</text>
</comment>
<keyword evidence="4" id="KW-0092">Biotin</keyword>
<dbReference type="eggNOG" id="COG0340">
    <property type="taxonomic scope" value="Bacteria"/>
</dbReference>
<dbReference type="NCBIfam" id="TIGR00121">
    <property type="entry name" value="birA_ligase"/>
    <property type="match status" value="1"/>
</dbReference>
<dbReference type="InterPro" id="IPR004143">
    <property type="entry name" value="BPL_LPL_catalytic"/>
</dbReference>
<dbReference type="Proteomes" id="UP000029385">
    <property type="component" value="Unassembled WGS sequence"/>
</dbReference>
<evidence type="ECO:0000259" key="8">
    <source>
        <dbReference type="PROSITE" id="PS51733"/>
    </source>
</evidence>
<dbReference type="GO" id="GO:0004077">
    <property type="term" value="F:biotin--[biotin carboxyl-carrier protein] ligase activity"/>
    <property type="evidence" value="ECO:0007669"/>
    <property type="project" value="UniProtKB-EC"/>
</dbReference>
<dbReference type="EMBL" id="AVCI01000009">
    <property type="protein sequence ID" value="KFN42648.1"/>
    <property type="molecule type" value="Genomic_DNA"/>
</dbReference>
<proteinExistence type="predicted"/>
<sequence>MSLQALLSRLVRGPARTEALAAELAVSAAHLQEDVAKLRLAGVDLIERDGEIRLAHELQLLDADVIVTALPSELRAQVAALQLRFETDSTQSDALAATTPTQGVAIWLAERQTAGQGRRGRAWVSPLAANLMMSLSRRFQGGFTALSGLSLVVGVAVAEALQAMGYDHVGLKWPNDLVAEAGKLGGILVQLRGDARGPCEAIIGLGLNIKMPRSAGLDIDQSWCDLAQLDDGEPPSRNLVAAAVLTHLLPALDQFDRVGFAPFAARWQALDALAGKPVRVLDGASEHEGLALGVSDVGALRVQLVQGERQFHGGEVSLRPLGPRAAHRTEGRTGSA</sequence>
<dbReference type="OrthoDB" id="9807064at2"/>
<dbReference type="STRING" id="1121015.GCA_000420545_02742"/>
<comment type="catalytic activity">
    <reaction evidence="6">
        <text>biotin + L-lysyl-[protein] + ATP = N(6)-biotinyl-L-lysyl-[protein] + AMP + diphosphate + H(+)</text>
        <dbReference type="Rhea" id="RHEA:11756"/>
        <dbReference type="Rhea" id="RHEA-COMP:9752"/>
        <dbReference type="Rhea" id="RHEA-COMP:10505"/>
        <dbReference type="ChEBI" id="CHEBI:15378"/>
        <dbReference type="ChEBI" id="CHEBI:29969"/>
        <dbReference type="ChEBI" id="CHEBI:30616"/>
        <dbReference type="ChEBI" id="CHEBI:33019"/>
        <dbReference type="ChEBI" id="CHEBI:57586"/>
        <dbReference type="ChEBI" id="CHEBI:83144"/>
        <dbReference type="ChEBI" id="CHEBI:456215"/>
        <dbReference type="EC" id="6.3.4.15"/>
    </reaction>
</comment>
<protein>
    <recommendedName>
        <fullName evidence="5">biotin--[biotin carboxyl-carrier protein] ligase</fullName>
        <ecNumber evidence="5">6.3.4.15</ecNumber>
    </recommendedName>
</protein>
<dbReference type="PROSITE" id="PS51733">
    <property type="entry name" value="BPL_LPL_CATALYTIC"/>
    <property type="match status" value="1"/>
</dbReference>
<dbReference type="SUPFAM" id="SSF55681">
    <property type="entry name" value="Class II aaRS and biotin synthetases"/>
    <property type="match status" value="1"/>
</dbReference>
<evidence type="ECO:0000256" key="3">
    <source>
        <dbReference type="ARBA" id="ARBA00022840"/>
    </source>
</evidence>
<name>A0A091AR39_9GAMM</name>
<evidence type="ECO:0000256" key="2">
    <source>
        <dbReference type="ARBA" id="ARBA00022741"/>
    </source>
</evidence>
<gene>
    <name evidence="9" type="ORF">N789_13490</name>
</gene>
<evidence type="ECO:0000313" key="9">
    <source>
        <dbReference type="EMBL" id="KFN42648.1"/>
    </source>
</evidence>
<dbReference type="InterPro" id="IPR045864">
    <property type="entry name" value="aa-tRNA-synth_II/BPL/LPL"/>
</dbReference>
<dbReference type="SUPFAM" id="SSF50037">
    <property type="entry name" value="C-terminal domain of transcriptional repressors"/>
    <property type="match status" value="1"/>
</dbReference>
<accession>A0A091AR39</accession>
<feature type="region of interest" description="Disordered" evidence="7">
    <location>
        <begin position="316"/>
        <end position="336"/>
    </location>
</feature>